<protein>
    <submittedName>
        <fullName evidence="2">Uncharacterized protein</fullName>
    </submittedName>
</protein>
<dbReference type="InParanoid" id="A0A1X7UKJ0"/>
<dbReference type="EnsemblMetazoa" id="Aqu2.1.28014_001">
    <property type="protein sequence ID" value="Aqu2.1.28014_001"/>
    <property type="gene ID" value="Aqu2.1.28014"/>
</dbReference>
<feature type="signal peptide" evidence="1">
    <location>
        <begin position="1"/>
        <end position="22"/>
    </location>
</feature>
<name>A0A1X7UKJ0_AMPQE</name>
<reference evidence="2" key="1">
    <citation type="submission" date="2017-05" db="UniProtKB">
        <authorList>
            <consortium name="EnsemblMetazoa"/>
        </authorList>
    </citation>
    <scope>IDENTIFICATION</scope>
</reference>
<sequence>MGCHSVWLQWCHSLALWVEVSVEAVVEAVLKQLS</sequence>
<accession>A0A1X7UKJ0</accession>
<evidence type="ECO:0000256" key="1">
    <source>
        <dbReference type="SAM" id="SignalP"/>
    </source>
</evidence>
<dbReference type="AlphaFoldDB" id="A0A1X7UKJ0"/>
<organism evidence="2">
    <name type="scientific">Amphimedon queenslandica</name>
    <name type="common">Sponge</name>
    <dbReference type="NCBI Taxonomy" id="400682"/>
    <lineage>
        <taxon>Eukaryota</taxon>
        <taxon>Metazoa</taxon>
        <taxon>Porifera</taxon>
        <taxon>Demospongiae</taxon>
        <taxon>Heteroscleromorpha</taxon>
        <taxon>Haplosclerida</taxon>
        <taxon>Niphatidae</taxon>
        <taxon>Amphimedon</taxon>
    </lineage>
</organism>
<proteinExistence type="predicted"/>
<keyword evidence="1" id="KW-0732">Signal</keyword>
<feature type="chain" id="PRO_5010862932" evidence="1">
    <location>
        <begin position="23"/>
        <end position="34"/>
    </location>
</feature>
<evidence type="ECO:0000313" key="2">
    <source>
        <dbReference type="EnsemblMetazoa" id="Aqu2.1.28014_001"/>
    </source>
</evidence>